<reference evidence="2 3" key="1">
    <citation type="journal article" date="2019" name="Sci. Rep.">
        <title>Orb-weaving spider Araneus ventricosus genome elucidates the spidroin gene catalogue.</title>
        <authorList>
            <person name="Kono N."/>
            <person name="Nakamura H."/>
            <person name="Ohtoshi R."/>
            <person name="Moran D.A.P."/>
            <person name="Shinohara A."/>
            <person name="Yoshida Y."/>
            <person name="Fujiwara M."/>
            <person name="Mori M."/>
            <person name="Tomita M."/>
            <person name="Arakawa K."/>
        </authorList>
    </citation>
    <scope>NUCLEOTIDE SEQUENCE [LARGE SCALE GENOMIC DNA]</scope>
</reference>
<name>A0A4Y2DV84_ARAVE</name>
<accession>A0A4Y2DV84</accession>
<dbReference type="EMBL" id="BGPR01000425">
    <property type="protein sequence ID" value="GBM19525.1"/>
    <property type="molecule type" value="Genomic_DNA"/>
</dbReference>
<organism evidence="2 3">
    <name type="scientific">Araneus ventricosus</name>
    <name type="common">Orbweaver spider</name>
    <name type="synonym">Epeira ventricosa</name>
    <dbReference type="NCBI Taxonomy" id="182803"/>
    <lineage>
        <taxon>Eukaryota</taxon>
        <taxon>Metazoa</taxon>
        <taxon>Ecdysozoa</taxon>
        <taxon>Arthropoda</taxon>
        <taxon>Chelicerata</taxon>
        <taxon>Arachnida</taxon>
        <taxon>Araneae</taxon>
        <taxon>Araneomorphae</taxon>
        <taxon>Entelegynae</taxon>
        <taxon>Araneoidea</taxon>
        <taxon>Araneidae</taxon>
        <taxon>Araneus</taxon>
    </lineage>
</organism>
<gene>
    <name evidence="2" type="primary">POLX_28</name>
    <name evidence="2" type="ORF">AVEN_107995_1</name>
</gene>
<dbReference type="AlphaFoldDB" id="A0A4Y2DV84"/>
<dbReference type="Proteomes" id="UP000499080">
    <property type="component" value="Unassembled WGS sequence"/>
</dbReference>
<dbReference type="Pfam" id="PF07727">
    <property type="entry name" value="RVT_2"/>
    <property type="match status" value="1"/>
</dbReference>
<feature type="domain" description="Reverse transcriptase Ty1/copia-type" evidence="1">
    <location>
        <begin position="112"/>
        <end position="293"/>
    </location>
</feature>
<protein>
    <submittedName>
        <fullName evidence="2">Retrovirus-related Pol polyprotein from transposon TNT 1-94</fullName>
    </submittedName>
</protein>
<keyword evidence="3" id="KW-1185">Reference proteome</keyword>
<evidence type="ECO:0000259" key="1">
    <source>
        <dbReference type="Pfam" id="PF07727"/>
    </source>
</evidence>
<sequence length="294" mass="33719">MLECADQHQWVCLNNSQEEPSNDDEDENIIGTVEQNEETRSMHYNTDINVENNAILPCSGQSSRNITRNVPNYLKDFVLYSAKETGCAPEVEKCKIPTTVKEALASNEGKTQTWDIVTKTAGVKLITSRLLCRKKKDETRNSVKFKTRLVGRGYLQVTIADFNETFSPVIKLESIRKLLAIAAEIDFDVYQRGITVAYLNRTLEEDIYMVQPEGCIEKGKEYLACYLKKSLYGHKQSGSVCGTPAYEFLTQYDLRRKNTDPCIYYNSERRIIIGMFVADFLIIGRIQEIWNFKR</sequence>
<dbReference type="OrthoDB" id="413361at2759"/>
<proteinExistence type="predicted"/>
<evidence type="ECO:0000313" key="2">
    <source>
        <dbReference type="EMBL" id="GBM19525.1"/>
    </source>
</evidence>
<dbReference type="InterPro" id="IPR013103">
    <property type="entry name" value="RVT_2"/>
</dbReference>
<comment type="caution">
    <text evidence="2">The sequence shown here is derived from an EMBL/GenBank/DDBJ whole genome shotgun (WGS) entry which is preliminary data.</text>
</comment>
<evidence type="ECO:0000313" key="3">
    <source>
        <dbReference type="Proteomes" id="UP000499080"/>
    </source>
</evidence>